<comment type="caution">
    <text evidence="2">The sequence shown here is derived from an EMBL/GenBank/DDBJ whole genome shotgun (WGS) entry which is preliminary data.</text>
</comment>
<evidence type="ECO:0000313" key="3">
    <source>
        <dbReference type="Proteomes" id="UP000288805"/>
    </source>
</evidence>
<dbReference type="Gene3D" id="3.60.10.10">
    <property type="entry name" value="Endonuclease/exonuclease/phosphatase"/>
    <property type="match status" value="1"/>
</dbReference>
<dbReference type="SUPFAM" id="SSF56219">
    <property type="entry name" value="DNase I-like"/>
    <property type="match status" value="1"/>
</dbReference>
<dbReference type="InterPro" id="IPR036691">
    <property type="entry name" value="Endo/exonu/phosph_ase_sf"/>
</dbReference>
<dbReference type="Pfam" id="PF14111">
    <property type="entry name" value="DUF4283"/>
    <property type="match status" value="1"/>
</dbReference>
<feature type="domain" description="DUF4283" evidence="1">
    <location>
        <begin position="77"/>
        <end position="132"/>
    </location>
</feature>
<dbReference type="Proteomes" id="UP000288805">
    <property type="component" value="Unassembled WGS sequence"/>
</dbReference>
<reference evidence="2 3" key="1">
    <citation type="journal article" date="2018" name="PLoS Genet.">
        <title>Population sequencing reveals clonal diversity and ancestral inbreeding in the grapevine cultivar Chardonnay.</title>
        <authorList>
            <person name="Roach M.J."/>
            <person name="Johnson D.L."/>
            <person name="Bohlmann J."/>
            <person name="van Vuuren H.J."/>
            <person name="Jones S.J."/>
            <person name="Pretorius I.S."/>
            <person name="Schmidt S.A."/>
            <person name="Borneman A.R."/>
        </authorList>
    </citation>
    <scope>NUCLEOTIDE SEQUENCE [LARGE SCALE GENOMIC DNA]</scope>
    <source>
        <strain evidence="3">cv. Chardonnay</strain>
        <tissue evidence="2">Leaf</tissue>
    </source>
</reference>
<gene>
    <name evidence="2" type="ORF">CK203_056854</name>
</gene>
<proteinExistence type="predicted"/>
<sequence length="438" mass="50251">MRGGKCWFAIESKSFEVSVEEVRGKLKGTIVDRSRGFSSWIRFGDLSLRNLLEGFEECCRKEKEGRWGDGSVVELELDSLRKWEERFWNLKKDMKVMKLGGTFFLLEFEDEEEAERVLKRGMRHYKDKLLHLSAGEGKGDGDKTAKIIDGLLGFEKGNGEKEGGQGSALREDERCRPILFGRQDSSVRQRSGIRIQIRKGSEEVEGAPGKVSPTEPCLMEEASRILRRVMGSFLIREGKDGKAKEEREMWSHGDNCLAKFYHCLGMPAEGFEGEILKLLNRMKERRERFERVSGKKRKGQRSFRFDRELKKLEYSGCGDVVFGQQGVTNGGDGGGQIFSLLSLQELMWSEPWCIAGDFNMIRFPSEHSRGGRLFSAMRRFSEVIEELELRDLPLQGGLFTWSGGFNNRLKLELISFSFLKIGKFIFRGAFKLFWLSRF</sequence>
<evidence type="ECO:0000259" key="1">
    <source>
        <dbReference type="Pfam" id="PF14111"/>
    </source>
</evidence>
<evidence type="ECO:0000313" key="2">
    <source>
        <dbReference type="EMBL" id="RVW74361.1"/>
    </source>
</evidence>
<dbReference type="InterPro" id="IPR025558">
    <property type="entry name" value="DUF4283"/>
</dbReference>
<dbReference type="EMBL" id="QGNW01000371">
    <property type="protein sequence ID" value="RVW74361.1"/>
    <property type="molecule type" value="Genomic_DNA"/>
</dbReference>
<organism evidence="2 3">
    <name type="scientific">Vitis vinifera</name>
    <name type="common">Grape</name>
    <dbReference type="NCBI Taxonomy" id="29760"/>
    <lineage>
        <taxon>Eukaryota</taxon>
        <taxon>Viridiplantae</taxon>
        <taxon>Streptophyta</taxon>
        <taxon>Embryophyta</taxon>
        <taxon>Tracheophyta</taxon>
        <taxon>Spermatophyta</taxon>
        <taxon>Magnoliopsida</taxon>
        <taxon>eudicotyledons</taxon>
        <taxon>Gunneridae</taxon>
        <taxon>Pentapetalae</taxon>
        <taxon>rosids</taxon>
        <taxon>Vitales</taxon>
        <taxon>Vitaceae</taxon>
        <taxon>Viteae</taxon>
        <taxon>Vitis</taxon>
    </lineage>
</organism>
<dbReference type="AlphaFoldDB" id="A0A438GQ74"/>
<name>A0A438GQ74_VITVI</name>
<accession>A0A438GQ74</accession>
<protein>
    <recommendedName>
        <fullName evidence="1">DUF4283 domain-containing protein</fullName>
    </recommendedName>
</protein>